<dbReference type="BioCyc" id="PMAR862515-HMP:GMOO-1462-MONOMER"/>
<dbReference type="Proteomes" id="UP000004394">
    <property type="component" value="Unassembled WGS sequence"/>
</dbReference>
<dbReference type="STRING" id="862515.HMPREF0658_1439"/>
<dbReference type="OrthoDB" id="9811523at2"/>
<dbReference type="AlphaFoldDB" id="E0NTD7"/>
<accession>E0NTD7</accession>
<dbReference type="InterPro" id="IPR051908">
    <property type="entry name" value="Ribosomal_N-acetyltransferase"/>
</dbReference>
<keyword evidence="3" id="KW-1185">Reference proteome</keyword>
<dbReference type="InterPro" id="IPR000182">
    <property type="entry name" value="GNAT_dom"/>
</dbReference>
<dbReference type="PANTHER" id="PTHR43441:SF11">
    <property type="entry name" value="RIBOSOMAL-PROTEIN-SERINE ACETYLTRANSFERASE"/>
    <property type="match status" value="1"/>
</dbReference>
<dbReference type="PANTHER" id="PTHR43441">
    <property type="entry name" value="RIBOSOMAL-PROTEIN-SERINE ACETYLTRANSFERASE"/>
    <property type="match status" value="1"/>
</dbReference>
<dbReference type="GO" id="GO:1990189">
    <property type="term" value="F:protein N-terminal-serine acetyltransferase activity"/>
    <property type="evidence" value="ECO:0007669"/>
    <property type="project" value="TreeGrafter"/>
</dbReference>
<dbReference type="EMBL" id="AEEI01000049">
    <property type="protein sequence ID" value="EFM01604.1"/>
    <property type="molecule type" value="Genomic_DNA"/>
</dbReference>
<comment type="caution">
    <text evidence="2">The sequence shown here is derived from an EMBL/GenBank/DDBJ whole genome shotgun (WGS) entry which is preliminary data.</text>
</comment>
<evidence type="ECO:0000313" key="3">
    <source>
        <dbReference type="Proteomes" id="UP000004394"/>
    </source>
</evidence>
<reference evidence="2" key="1">
    <citation type="submission" date="2010-07" db="EMBL/GenBank/DDBJ databases">
        <authorList>
            <person name="Muzny D."/>
            <person name="Qin X."/>
            <person name="Deng J."/>
            <person name="Jiang H."/>
            <person name="Liu Y."/>
            <person name="Qu J."/>
            <person name="Song X.-Z."/>
            <person name="Zhang L."/>
            <person name="Thornton R."/>
            <person name="Coyle M."/>
            <person name="Francisco L."/>
            <person name="Jackson L."/>
            <person name="Javaid M."/>
            <person name="Korchina V."/>
            <person name="Kovar C."/>
            <person name="Mata R."/>
            <person name="Mathew T."/>
            <person name="Ngo R."/>
            <person name="Nguyen L."/>
            <person name="Nguyen N."/>
            <person name="Okwuonu G."/>
            <person name="Ongeri F."/>
            <person name="Pham C."/>
            <person name="Simmons D."/>
            <person name="Wilczek-Boney K."/>
            <person name="Hale W."/>
            <person name="Jakkamsetti A."/>
            <person name="Pham P."/>
            <person name="Ruth R."/>
            <person name="San Lucas F."/>
            <person name="Warren J."/>
            <person name="Zhang J."/>
            <person name="Zhao Z."/>
            <person name="Zhou C."/>
            <person name="Zhu D."/>
            <person name="Lee S."/>
            <person name="Bess C."/>
            <person name="Blankenburg K."/>
            <person name="Forbes L."/>
            <person name="Fu Q."/>
            <person name="Gubbala S."/>
            <person name="Hirani K."/>
            <person name="Jayaseelan J.C."/>
            <person name="Lara F."/>
            <person name="Munidasa M."/>
            <person name="Palculict T."/>
            <person name="Patil S."/>
            <person name="Pu L.-L."/>
            <person name="Saada N."/>
            <person name="Tang L."/>
            <person name="Weissenberger G."/>
            <person name="Zhu Y."/>
            <person name="Hemphill L."/>
            <person name="Shang Y."/>
            <person name="Youmans B."/>
            <person name="Ayvaz T."/>
            <person name="Ross M."/>
            <person name="Santibanez J."/>
            <person name="Aqrawi P."/>
            <person name="Gross S."/>
            <person name="Joshi V."/>
            <person name="Fowler G."/>
            <person name="Nazareth L."/>
            <person name="Reid J."/>
            <person name="Worley K."/>
            <person name="Petrosino J."/>
            <person name="Highlander S."/>
            <person name="Gibbs R."/>
        </authorList>
    </citation>
    <scope>NUCLEOTIDE SEQUENCE [LARGE SCALE GENOMIC DNA]</scope>
    <source>
        <strain evidence="2">DSM 16973</strain>
    </source>
</reference>
<dbReference type="Gene3D" id="3.40.630.30">
    <property type="match status" value="1"/>
</dbReference>
<dbReference type="Pfam" id="PF13302">
    <property type="entry name" value="Acetyltransf_3"/>
    <property type="match status" value="1"/>
</dbReference>
<dbReference type="HOGENOM" id="CLU_013985_3_2_10"/>
<dbReference type="SUPFAM" id="SSF55729">
    <property type="entry name" value="Acyl-CoA N-acyltransferases (Nat)"/>
    <property type="match status" value="1"/>
</dbReference>
<sequence>MLKGETIYLRMLEPEDWELTYKWHNDTEIQRLTCGPIRIVSKEIEKAWVNSKATNNRNDLYLAICLNSDNRMVGYTSISEIDNFNQSCFWSGLVIGDKKSQDGFVLTECTYLVLDYIFTQMNMHRVIDTCLVEHLFSNALAYACHFQKEGVERESIYKNGRFNDVATYSLLQSEYLEHKKKGDYEVHSLMVNLATHIKRLKKSEQ</sequence>
<evidence type="ECO:0000313" key="2">
    <source>
        <dbReference type="EMBL" id="EFM01604.1"/>
    </source>
</evidence>
<feature type="domain" description="N-acetyltransferase" evidence="1">
    <location>
        <begin position="7"/>
        <end position="147"/>
    </location>
</feature>
<organism evidence="2 3">
    <name type="scientific">Hoylesella marshii DSM 16973 = JCM 13450</name>
    <dbReference type="NCBI Taxonomy" id="862515"/>
    <lineage>
        <taxon>Bacteria</taxon>
        <taxon>Pseudomonadati</taxon>
        <taxon>Bacteroidota</taxon>
        <taxon>Bacteroidia</taxon>
        <taxon>Bacteroidales</taxon>
        <taxon>Prevotellaceae</taxon>
        <taxon>Hoylesella</taxon>
    </lineage>
</organism>
<dbReference type="GO" id="GO:0005737">
    <property type="term" value="C:cytoplasm"/>
    <property type="evidence" value="ECO:0007669"/>
    <property type="project" value="TreeGrafter"/>
</dbReference>
<proteinExistence type="predicted"/>
<dbReference type="RefSeq" id="WP_006949540.1">
    <property type="nucleotide sequence ID" value="NZ_BAJI01000002.1"/>
</dbReference>
<gene>
    <name evidence="2" type="ORF">HMPREF0658_1439</name>
</gene>
<protein>
    <recommendedName>
        <fullName evidence="1">N-acetyltransferase domain-containing protein</fullName>
    </recommendedName>
</protein>
<evidence type="ECO:0000259" key="1">
    <source>
        <dbReference type="Pfam" id="PF13302"/>
    </source>
</evidence>
<name>E0NTD7_9BACT</name>
<dbReference type="GO" id="GO:0008999">
    <property type="term" value="F:protein-N-terminal-alanine acetyltransferase activity"/>
    <property type="evidence" value="ECO:0007669"/>
    <property type="project" value="TreeGrafter"/>
</dbReference>
<dbReference type="InterPro" id="IPR016181">
    <property type="entry name" value="Acyl_CoA_acyltransferase"/>
</dbReference>
<dbReference type="eggNOG" id="COG1670">
    <property type="taxonomic scope" value="Bacteria"/>
</dbReference>